<gene>
    <name evidence="2" type="ORF">UW92_C0010G0012</name>
</gene>
<keyword evidence="1" id="KW-0472">Membrane</keyword>
<feature type="transmembrane region" description="Helical" evidence="1">
    <location>
        <begin position="39"/>
        <end position="65"/>
    </location>
</feature>
<organism evidence="2 3">
    <name type="scientific">Candidatus Jorgensenbacteria bacterium GW2011_GWA2_45_13</name>
    <dbReference type="NCBI Taxonomy" id="1618662"/>
    <lineage>
        <taxon>Bacteria</taxon>
        <taxon>Candidatus Joergenseniibacteriota</taxon>
    </lineage>
</organism>
<name>A0A0G1L7D5_9BACT</name>
<evidence type="ECO:0000313" key="3">
    <source>
        <dbReference type="Proteomes" id="UP000033966"/>
    </source>
</evidence>
<keyword evidence="1" id="KW-1133">Transmembrane helix</keyword>
<evidence type="ECO:0000313" key="2">
    <source>
        <dbReference type="EMBL" id="KKT91583.1"/>
    </source>
</evidence>
<keyword evidence="1" id="KW-0812">Transmembrane</keyword>
<dbReference type="Proteomes" id="UP000033966">
    <property type="component" value="Unassembled WGS sequence"/>
</dbReference>
<dbReference type="AlphaFoldDB" id="A0A0G1L7D5"/>
<comment type="caution">
    <text evidence="2">The sequence shown here is derived from an EMBL/GenBank/DDBJ whole genome shotgun (WGS) entry which is preliminary data.</text>
</comment>
<accession>A0A0G1L7D5</accession>
<protein>
    <submittedName>
        <fullName evidence="2">Uncharacterized protein</fullName>
    </submittedName>
</protein>
<proteinExistence type="predicted"/>
<feature type="transmembrane region" description="Helical" evidence="1">
    <location>
        <begin position="7"/>
        <end position="27"/>
    </location>
</feature>
<evidence type="ECO:0000256" key="1">
    <source>
        <dbReference type="SAM" id="Phobius"/>
    </source>
</evidence>
<reference evidence="2 3" key="1">
    <citation type="journal article" date="2015" name="Nature">
        <title>rRNA introns, odd ribosomes, and small enigmatic genomes across a large radiation of phyla.</title>
        <authorList>
            <person name="Brown C.T."/>
            <person name="Hug L.A."/>
            <person name="Thomas B.C."/>
            <person name="Sharon I."/>
            <person name="Castelle C.J."/>
            <person name="Singh A."/>
            <person name="Wilkins M.J."/>
            <person name="Williams K.H."/>
            <person name="Banfield J.F."/>
        </authorList>
    </citation>
    <scope>NUCLEOTIDE SEQUENCE [LARGE SCALE GENOMIC DNA]</scope>
</reference>
<sequence>MIKTKKFVLSLVLEIYLKFVSWNSVFAKNLFFRFFVRRMLIAPLAIFLELQLPIHCFSILVRVIIHVFTHSTSQADYVFGKFSLCHSYSFWLLAGNG</sequence>
<dbReference type="EMBL" id="LCKF01000010">
    <property type="protein sequence ID" value="KKT91583.1"/>
    <property type="molecule type" value="Genomic_DNA"/>
</dbReference>